<evidence type="ECO:0000313" key="8">
    <source>
        <dbReference type="EMBL" id="EMI19817.1"/>
    </source>
</evidence>
<proteinExistence type="predicted"/>
<keyword evidence="3 5" id="KW-1133">Transmembrane helix</keyword>
<dbReference type="AlphaFoldDB" id="M5RWQ1"/>
<accession>M5RWQ1</accession>
<dbReference type="PANTHER" id="PTHR48090">
    <property type="entry name" value="UNDECAPRENYL-PHOSPHATE 4-DEOXY-4-FORMAMIDO-L-ARABINOSE TRANSFERASE-RELATED"/>
    <property type="match status" value="1"/>
</dbReference>
<comment type="subcellular location">
    <subcellularLocation>
        <location evidence="1">Membrane</location>
        <topology evidence="1">Multi-pass membrane protein</topology>
    </subcellularLocation>
</comment>
<protein>
    <submittedName>
        <fullName evidence="8">Glycosyl transferase family 2</fullName>
        <ecNumber evidence="8">2.-.-.-</ecNumber>
    </submittedName>
</protein>
<keyword evidence="4 5" id="KW-0472">Membrane</keyword>
<feature type="transmembrane region" description="Helical" evidence="5">
    <location>
        <begin position="257"/>
        <end position="281"/>
    </location>
</feature>
<evidence type="ECO:0000259" key="7">
    <source>
        <dbReference type="Pfam" id="PF04138"/>
    </source>
</evidence>
<evidence type="ECO:0000313" key="9">
    <source>
        <dbReference type="Proteomes" id="UP000011991"/>
    </source>
</evidence>
<dbReference type="InterPro" id="IPR001173">
    <property type="entry name" value="Glyco_trans_2-like"/>
</dbReference>
<dbReference type="InterPro" id="IPR029044">
    <property type="entry name" value="Nucleotide-diphossugar_trans"/>
</dbReference>
<dbReference type="GO" id="GO:0000271">
    <property type="term" value="P:polysaccharide biosynthetic process"/>
    <property type="evidence" value="ECO:0007669"/>
    <property type="project" value="InterPro"/>
</dbReference>
<evidence type="ECO:0000259" key="6">
    <source>
        <dbReference type="Pfam" id="PF00535"/>
    </source>
</evidence>
<dbReference type="Pfam" id="PF04138">
    <property type="entry name" value="GtrA_DPMS_TM"/>
    <property type="match status" value="1"/>
</dbReference>
<evidence type="ECO:0000256" key="3">
    <source>
        <dbReference type="ARBA" id="ARBA00022989"/>
    </source>
</evidence>
<name>M5RWQ1_9BACT</name>
<dbReference type="Pfam" id="PF00535">
    <property type="entry name" value="Glycos_transf_2"/>
    <property type="match status" value="1"/>
</dbReference>
<sequence>MNMRNEGSSSELAGRDKRHVLSILVPSYNEEATLEKCIDRVRAIQCDTLGLEIIIIDDCSENRSREIAEQLAARFENVRVLFHTVNQGKGAAIHTGIKAATGDFVAIQDADLEYNPQDLLRLVVPLIQDEAEVVIGSRFFSHGTHRVLYFWHTMGNRFLTFLSNMFTDLNLTDMETCYKVFRRDLIQQLDLKEKRFGFEPEVIAAVAQRRVRIVEMGVSYMGRTYAEGKKIGVRDGLRALYCIVRYNAHNLPAPLQFLLYLIVGSLCALANLVIFLGLLSANVSAGVAAPVAFVLAAAINYWMCIHSIFRHQSRWGRWGEIALYTISVLVIGIVDRQTTLLLIHQTGPAAAKLLATLVGLALNFAARRLIVFPEKSLGPWQPQTTSMSSEETLQN</sequence>
<keyword evidence="8" id="KW-0808">Transferase</keyword>
<dbReference type="GO" id="GO:0016020">
    <property type="term" value="C:membrane"/>
    <property type="evidence" value="ECO:0007669"/>
    <property type="project" value="UniProtKB-SubCell"/>
</dbReference>
<dbReference type="SUPFAM" id="SSF53448">
    <property type="entry name" value="Nucleotide-diphospho-sugar transferases"/>
    <property type="match status" value="1"/>
</dbReference>
<evidence type="ECO:0000256" key="2">
    <source>
        <dbReference type="ARBA" id="ARBA00022692"/>
    </source>
</evidence>
<dbReference type="GO" id="GO:0016740">
    <property type="term" value="F:transferase activity"/>
    <property type="evidence" value="ECO:0007669"/>
    <property type="project" value="UniProtKB-KW"/>
</dbReference>
<feature type="transmembrane region" description="Helical" evidence="5">
    <location>
        <begin position="349"/>
        <end position="366"/>
    </location>
</feature>
<keyword evidence="2 5" id="KW-0812">Transmembrane</keyword>
<dbReference type="Gene3D" id="3.90.550.10">
    <property type="entry name" value="Spore Coat Polysaccharide Biosynthesis Protein SpsA, Chain A"/>
    <property type="match status" value="1"/>
</dbReference>
<keyword evidence="9" id="KW-1185">Reference proteome</keyword>
<evidence type="ECO:0000256" key="1">
    <source>
        <dbReference type="ARBA" id="ARBA00004141"/>
    </source>
</evidence>
<feature type="transmembrane region" description="Helical" evidence="5">
    <location>
        <begin position="321"/>
        <end position="343"/>
    </location>
</feature>
<dbReference type="Proteomes" id="UP000011991">
    <property type="component" value="Unassembled WGS sequence"/>
</dbReference>
<gene>
    <name evidence="8" type="ORF">RMSM_03257</name>
</gene>
<dbReference type="PANTHER" id="PTHR48090:SF7">
    <property type="entry name" value="RFBJ PROTEIN"/>
    <property type="match status" value="1"/>
</dbReference>
<dbReference type="EMBL" id="ANOG01000474">
    <property type="protein sequence ID" value="EMI19817.1"/>
    <property type="molecule type" value="Genomic_DNA"/>
</dbReference>
<dbReference type="EC" id="2.-.-.-" evidence="8"/>
<evidence type="ECO:0000256" key="4">
    <source>
        <dbReference type="ARBA" id="ARBA00023136"/>
    </source>
</evidence>
<feature type="domain" description="GtrA/DPMS transmembrane" evidence="7">
    <location>
        <begin position="260"/>
        <end position="372"/>
    </location>
</feature>
<feature type="transmembrane region" description="Helical" evidence="5">
    <location>
        <begin position="287"/>
        <end position="309"/>
    </location>
</feature>
<dbReference type="InterPro" id="IPR050256">
    <property type="entry name" value="Glycosyltransferase_2"/>
</dbReference>
<organism evidence="8 9">
    <name type="scientific">Rhodopirellula maiorica SM1</name>
    <dbReference type="NCBI Taxonomy" id="1265738"/>
    <lineage>
        <taxon>Bacteria</taxon>
        <taxon>Pseudomonadati</taxon>
        <taxon>Planctomycetota</taxon>
        <taxon>Planctomycetia</taxon>
        <taxon>Pirellulales</taxon>
        <taxon>Pirellulaceae</taxon>
        <taxon>Novipirellula</taxon>
    </lineage>
</organism>
<dbReference type="InterPro" id="IPR007267">
    <property type="entry name" value="GtrA_DPMS_TM"/>
</dbReference>
<dbReference type="PATRIC" id="fig|1265738.3.peg.3250"/>
<dbReference type="CDD" id="cd04179">
    <property type="entry name" value="DPM_DPG-synthase_like"/>
    <property type="match status" value="1"/>
</dbReference>
<comment type="caution">
    <text evidence="8">The sequence shown here is derived from an EMBL/GenBank/DDBJ whole genome shotgun (WGS) entry which is preliminary data.</text>
</comment>
<reference evidence="8 9" key="1">
    <citation type="journal article" date="2013" name="Mar. Genomics">
        <title>Expression of sulfatases in Rhodopirellula baltica and the diversity of sulfatases in the genus Rhodopirellula.</title>
        <authorList>
            <person name="Wegner C.E."/>
            <person name="Richter-Heitmann T."/>
            <person name="Klindworth A."/>
            <person name="Klockow C."/>
            <person name="Richter M."/>
            <person name="Achstetter T."/>
            <person name="Glockner F.O."/>
            <person name="Harder J."/>
        </authorList>
    </citation>
    <scope>NUCLEOTIDE SEQUENCE [LARGE SCALE GENOMIC DNA]</scope>
    <source>
        <strain evidence="8 9">SM1</strain>
    </source>
</reference>
<evidence type="ECO:0000256" key="5">
    <source>
        <dbReference type="SAM" id="Phobius"/>
    </source>
</evidence>
<feature type="domain" description="Glycosyltransferase 2-like" evidence="6">
    <location>
        <begin position="22"/>
        <end position="188"/>
    </location>
</feature>